<keyword evidence="2" id="KW-0808">Transferase</keyword>
<dbReference type="EMBL" id="LR536450">
    <property type="protein sequence ID" value="VFU09249.1"/>
    <property type="molecule type" value="Genomic_DNA"/>
</dbReference>
<dbReference type="EC" id="2.1.1.192" evidence="2"/>
<evidence type="ECO:0000259" key="1">
    <source>
        <dbReference type="Pfam" id="PF21016"/>
    </source>
</evidence>
<feature type="domain" description="Dual-specificity RNA methyltransferase RlmN N-terminal" evidence="1">
    <location>
        <begin position="23"/>
        <end position="77"/>
    </location>
</feature>
<protein>
    <submittedName>
        <fullName evidence="2">Dual-specificity RNA methyltransferase RlmN</fullName>
        <ecNumber evidence="2">2.1.1.192</ecNumber>
    </submittedName>
</protein>
<dbReference type="InterPro" id="IPR048641">
    <property type="entry name" value="RlmN_N"/>
</dbReference>
<reference evidence="2 3" key="1">
    <citation type="submission" date="2019-03" db="EMBL/GenBank/DDBJ databases">
        <authorList>
            <person name="Kox A.R. M."/>
        </authorList>
    </citation>
    <scope>NUCLEOTIDE SEQUENCE [LARGE SCALE GENOMIC DNA]</scope>
    <source>
        <strain evidence="2">MTUNDRAET4 annotated genome</strain>
    </source>
</reference>
<dbReference type="KEGG" id="mtun:MTUNDRAET4_2356"/>
<dbReference type="AlphaFoldDB" id="A0A4U8Z1R3"/>
<sequence>MTTSTLIDSTAAEAVAPAPSRSLAGATRKELAAALLEIGAPEREIRMRSAQLWHWIYHQGVSSFDDMLNISKVFSRKARRAFYFDAAADRL</sequence>
<dbReference type="Gene3D" id="1.10.150.530">
    <property type="match status" value="1"/>
</dbReference>
<keyword evidence="2" id="KW-0489">Methyltransferase</keyword>
<evidence type="ECO:0000313" key="2">
    <source>
        <dbReference type="EMBL" id="VFU09249.1"/>
    </source>
</evidence>
<organism evidence="2 3">
    <name type="scientific">Methylocella tundrae</name>
    <dbReference type="NCBI Taxonomy" id="227605"/>
    <lineage>
        <taxon>Bacteria</taxon>
        <taxon>Pseudomonadati</taxon>
        <taxon>Pseudomonadota</taxon>
        <taxon>Alphaproteobacteria</taxon>
        <taxon>Hyphomicrobiales</taxon>
        <taxon>Beijerinckiaceae</taxon>
        <taxon>Methylocella</taxon>
    </lineage>
</organism>
<dbReference type="GO" id="GO:0032259">
    <property type="term" value="P:methylation"/>
    <property type="evidence" value="ECO:0007669"/>
    <property type="project" value="UniProtKB-KW"/>
</dbReference>
<evidence type="ECO:0000313" key="3">
    <source>
        <dbReference type="Proteomes" id="UP000294360"/>
    </source>
</evidence>
<dbReference type="Proteomes" id="UP000294360">
    <property type="component" value="Chromosome"/>
</dbReference>
<accession>A0A4U8Z1R3</accession>
<dbReference type="GO" id="GO:0008168">
    <property type="term" value="F:methyltransferase activity"/>
    <property type="evidence" value="ECO:0007669"/>
    <property type="project" value="UniProtKB-KW"/>
</dbReference>
<name>A0A4U8Z1R3_METTU</name>
<proteinExistence type="predicted"/>
<dbReference type="Pfam" id="PF21016">
    <property type="entry name" value="RlmN_N"/>
    <property type="match status" value="1"/>
</dbReference>
<gene>
    <name evidence="2" type="ORF">MTUNDRAET4_2356</name>
</gene>